<dbReference type="SUPFAM" id="SSF56784">
    <property type="entry name" value="HAD-like"/>
    <property type="match status" value="1"/>
</dbReference>
<evidence type="ECO:0000259" key="17">
    <source>
        <dbReference type="Pfam" id="PF16209"/>
    </source>
</evidence>
<feature type="transmembrane region" description="Helical" evidence="15">
    <location>
        <begin position="1173"/>
        <end position="1194"/>
    </location>
</feature>
<feature type="compositionally biased region" description="Basic residues" evidence="16">
    <location>
        <begin position="87"/>
        <end position="96"/>
    </location>
</feature>
<dbReference type="Pfam" id="PF16212">
    <property type="entry name" value="PhoLip_ATPase_C"/>
    <property type="match status" value="1"/>
</dbReference>
<dbReference type="InterPro" id="IPR023299">
    <property type="entry name" value="ATPase_P-typ_cyto_dom_N"/>
</dbReference>
<keyword evidence="8 15" id="KW-1278">Translocase</keyword>
<evidence type="ECO:0000256" key="14">
    <source>
        <dbReference type="PIRSR" id="PIRSR606539-3"/>
    </source>
</evidence>
<comment type="similarity">
    <text evidence="2 15">Belongs to the cation transport ATPase (P-type) (TC 3.A.3) family. Type IV subfamily.</text>
</comment>
<dbReference type="InterPro" id="IPR001757">
    <property type="entry name" value="P_typ_ATPase"/>
</dbReference>
<keyword evidence="9 15" id="KW-1133">Transmembrane helix</keyword>
<dbReference type="EC" id="7.6.2.1" evidence="15"/>
<feature type="binding site" evidence="13">
    <location>
        <position position="519"/>
    </location>
    <ligand>
        <name>ATP</name>
        <dbReference type="ChEBI" id="CHEBI:30616"/>
    </ligand>
</feature>
<evidence type="ECO:0000256" key="10">
    <source>
        <dbReference type="ARBA" id="ARBA00023136"/>
    </source>
</evidence>
<keyword evidence="10 15" id="KW-0472">Membrane</keyword>
<dbReference type="Pfam" id="PF16209">
    <property type="entry name" value="PhoLip_ATPase_N"/>
    <property type="match status" value="1"/>
</dbReference>
<dbReference type="NCBIfam" id="TIGR01494">
    <property type="entry name" value="ATPase_P-type"/>
    <property type="match status" value="2"/>
</dbReference>
<dbReference type="InterPro" id="IPR023298">
    <property type="entry name" value="ATPase_P-typ_TM_dom_sf"/>
</dbReference>
<gene>
    <name evidence="19" type="ORF">PCOS0759_LOCUS5921</name>
</gene>
<feature type="active site" description="4-aspartylphosphate intermediate" evidence="12">
    <location>
        <position position="518"/>
    </location>
</feature>
<dbReference type="FunFam" id="3.40.50.1000:FF:000014">
    <property type="entry name" value="Phospholipid-transporting ATPase"/>
    <property type="match status" value="1"/>
</dbReference>
<dbReference type="NCBIfam" id="TIGR01652">
    <property type="entry name" value="ATPase-Plipid"/>
    <property type="match status" value="1"/>
</dbReference>
<dbReference type="SUPFAM" id="SSF81660">
    <property type="entry name" value="Metal cation-transporting ATPase, ATP-binding domain N"/>
    <property type="match status" value="1"/>
</dbReference>
<dbReference type="Gene3D" id="3.40.50.1000">
    <property type="entry name" value="HAD superfamily/HAD-like"/>
    <property type="match status" value="1"/>
</dbReference>
<evidence type="ECO:0000256" key="13">
    <source>
        <dbReference type="PIRSR" id="PIRSR606539-2"/>
    </source>
</evidence>
<feature type="transmembrane region" description="Helical" evidence="15">
    <location>
        <begin position="1102"/>
        <end position="1122"/>
    </location>
</feature>
<dbReference type="InterPro" id="IPR006539">
    <property type="entry name" value="P-type_ATPase_IV"/>
</dbReference>
<feature type="transmembrane region" description="Helical" evidence="15">
    <location>
        <begin position="440"/>
        <end position="460"/>
    </location>
</feature>
<feature type="binding site" evidence="13">
    <location>
        <position position="520"/>
    </location>
    <ligand>
        <name>ATP</name>
        <dbReference type="ChEBI" id="CHEBI:30616"/>
    </ligand>
</feature>
<evidence type="ECO:0000256" key="3">
    <source>
        <dbReference type="ARBA" id="ARBA00022692"/>
    </source>
</evidence>
<feature type="binding site" evidence="13">
    <location>
        <position position="518"/>
    </location>
    <ligand>
        <name>ATP</name>
        <dbReference type="ChEBI" id="CHEBI:30616"/>
    </ligand>
</feature>
<keyword evidence="7 14" id="KW-0460">Magnesium</keyword>
<evidence type="ECO:0000256" key="8">
    <source>
        <dbReference type="ARBA" id="ARBA00022967"/>
    </source>
</evidence>
<keyword evidence="3 15" id="KW-0812">Transmembrane</keyword>
<feature type="region of interest" description="Disordered" evidence="16">
    <location>
        <begin position="1"/>
        <end position="119"/>
    </location>
</feature>
<evidence type="ECO:0000259" key="18">
    <source>
        <dbReference type="Pfam" id="PF16212"/>
    </source>
</evidence>
<accession>A0A7S1PJ75</accession>
<dbReference type="EMBL" id="HBGD01007076">
    <property type="protein sequence ID" value="CAD9082681.1"/>
    <property type="molecule type" value="Transcribed_RNA"/>
</dbReference>
<proteinExistence type="inferred from homology"/>
<dbReference type="PANTHER" id="PTHR24092">
    <property type="entry name" value="PROBABLE PHOSPHOLIPID-TRANSPORTING ATPASE"/>
    <property type="match status" value="1"/>
</dbReference>
<feature type="binding site" evidence="13">
    <location>
        <position position="805"/>
    </location>
    <ligand>
        <name>ATP</name>
        <dbReference type="ChEBI" id="CHEBI:30616"/>
    </ligand>
</feature>
<dbReference type="SFLD" id="SFLDS00003">
    <property type="entry name" value="Haloacid_Dehalogenase"/>
    <property type="match status" value="1"/>
</dbReference>
<evidence type="ECO:0000256" key="5">
    <source>
        <dbReference type="ARBA" id="ARBA00022741"/>
    </source>
</evidence>
<evidence type="ECO:0000256" key="16">
    <source>
        <dbReference type="SAM" id="MobiDB-lite"/>
    </source>
</evidence>
<feature type="compositionally biased region" description="Acidic residues" evidence="16">
    <location>
        <begin position="41"/>
        <end position="51"/>
    </location>
</feature>
<dbReference type="InterPro" id="IPR036412">
    <property type="entry name" value="HAD-like_sf"/>
</dbReference>
<feature type="binding site" evidence="13">
    <location>
        <position position="926"/>
    </location>
    <ligand>
        <name>ATP</name>
        <dbReference type="ChEBI" id="CHEBI:30616"/>
    </ligand>
</feature>
<feature type="binding site" evidence="13">
    <location>
        <position position="806"/>
    </location>
    <ligand>
        <name>ATP</name>
        <dbReference type="ChEBI" id="CHEBI:30616"/>
    </ligand>
</feature>
<feature type="binding site" evidence="13">
    <location>
        <position position="691"/>
    </location>
    <ligand>
        <name>ATP</name>
        <dbReference type="ChEBI" id="CHEBI:30616"/>
    </ligand>
</feature>
<feature type="binding site" evidence="13">
    <location>
        <position position="725"/>
    </location>
    <ligand>
        <name>ATP</name>
        <dbReference type="ChEBI" id="CHEBI:30616"/>
    </ligand>
</feature>
<feature type="binding site" evidence="13">
    <location>
        <position position="668"/>
    </location>
    <ligand>
        <name>ATP</name>
        <dbReference type="ChEBI" id="CHEBI:30616"/>
    </ligand>
</feature>
<evidence type="ECO:0000256" key="7">
    <source>
        <dbReference type="ARBA" id="ARBA00022842"/>
    </source>
</evidence>
<sequence>MHQSLLIDDSDSQQPTSSGDNNTDSRNNNPSLDPPSHDPNFEDADEDDEENYQSLNAKSKTQQEQQGYGSAASRPTADNAPGSAVHSHARSQKKRQFQVNPTLFSSSTPSSSGGAKRRFKSNEVHTTRYSFISFVPKSLLIQFKRVANLYFLLIAILQVATPFSPTGRFSTIMPLTVVIIFSMLKDGFEDWKRRRGDWEVNHKKTEYYNYQANRWEKKMWRQVRVGDVLRVRDKEKFPCDLILLSSSDHLGLCYIETSQLDGETNYKIRRAHHETLRFHDEIELNSFACEVSCDPPNKDLYKFNGSMELMNVEFIGGSPGEAQRYDSINSEEDTMPQHGSTTKRISLSPTQILLRGSSLRNTKWAIGIAAYTGHESKLMKNQNRAPHKASQLEKKTNRFIFFILALLVTLVSVSTIGRLVEVTQYASSVWYMPMYKDRTYGFLSVVQEIFEGFVTFLILFNNLVPISLYVSMEVAKFVQGHFMSSDVKMYYEDEDIPCNVRNSSLNEELGQVDYIFSDKTGTLTQNKMEFLKFAVSGIPYGTGFTEIEQSNARRKGLTLVNDRPASWDPKSDFRFYDERISNANWAHQTNAKQLEDFFVLLAVCHTVIPETDRRTGKVVYNASSPDEAALVKAAAKLGVEFISRTPTELSISVLGEKRIMKLLNTLEFTSKRKRSSIIVRDQSGSLILYTKGADNVLYPLLNASSKRDADVTDDLLNIFADAGLRTLVCAKAQLDEAEYKSWNQRFEEASNLIFGREKRLEELSDEIERNLDLVGVTAIEDELQHGVPDTISELAKANIKLWVLTGDKKNTAINIGFACDLLNNDMGIIDLRGRNERDLNATLEKNMRVASYAQESKECLALVVEGSTLTTILDNRQLRSQFLALACECRSVICCRVSPSQKADIVKLVKNGKRKVTLAIGDGANDVPMIQAAHIGVGIAGEEGLQAANSADVSIGRFRFLKRLLLVHGRWSYRRVAKLVLYSFYKNIVLYLTQLWFVFFNWWSGTSIHDKWTVSTYNILFTSLPIMALAIFDRDVPDQIAETFPELYHQGHKDAFFSAPIFIGWLFNSLWHSAVCFIVPVYANYYGVFTFGAMQGQTLDMLSTGVMIYSAVLLTVTFKCVLETSSFTVIHFIGFVLSILIWFAFVFAYGWSWFLFKSYWFIFDELQEFAGEYRVLLTLNFWLTIVVTAAIANSRDFVWKCWKRIAYRKLYYEVQQHAKLKPRQEIMKYYPLEDSVPSLQKQLRIEYREMKKLFSDITGLKRYRGFAFSQSPNQAELVHDQAEGASDDDV</sequence>
<dbReference type="GO" id="GO:0045332">
    <property type="term" value="P:phospholipid translocation"/>
    <property type="evidence" value="ECO:0007669"/>
    <property type="project" value="TreeGrafter"/>
</dbReference>
<comment type="subcellular location">
    <subcellularLocation>
        <location evidence="1 15">Membrane</location>
        <topology evidence="1 15">Multi-pass membrane protein</topology>
    </subcellularLocation>
</comment>
<keyword evidence="4 14" id="KW-0479">Metal-binding</keyword>
<dbReference type="CDD" id="cd02073">
    <property type="entry name" value="P-type_ATPase_APLT_Dnf-like"/>
    <property type="match status" value="1"/>
</dbReference>
<feature type="compositionally biased region" description="Polar residues" evidence="16">
    <location>
        <begin position="52"/>
        <end position="68"/>
    </location>
</feature>
<feature type="transmembrane region" description="Helical" evidence="15">
    <location>
        <begin position="1055"/>
        <end position="1082"/>
    </location>
</feature>
<feature type="compositionally biased region" description="Polar residues" evidence="16">
    <location>
        <begin position="12"/>
        <end position="31"/>
    </location>
</feature>
<dbReference type="Gene3D" id="2.70.150.10">
    <property type="entry name" value="Calcium-transporting ATPase, cytoplasmic transduction domain A"/>
    <property type="match status" value="1"/>
</dbReference>
<dbReference type="GO" id="GO:0005886">
    <property type="term" value="C:plasma membrane"/>
    <property type="evidence" value="ECO:0007669"/>
    <property type="project" value="TreeGrafter"/>
</dbReference>
<dbReference type="GO" id="GO:0005524">
    <property type="term" value="F:ATP binding"/>
    <property type="evidence" value="ECO:0007669"/>
    <property type="project" value="UniProtKB-UniRule"/>
</dbReference>
<evidence type="ECO:0000313" key="19">
    <source>
        <dbReference type="EMBL" id="CAD9082681.1"/>
    </source>
</evidence>
<evidence type="ECO:0000256" key="9">
    <source>
        <dbReference type="ARBA" id="ARBA00022989"/>
    </source>
</evidence>
<dbReference type="GO" id="GO:0016887">
    <property type="term" value="F:ATP hydrolysis activity"/>
    <property type="evidence" value="ECO:0007669"/>
    <property type="project" value="InterPro"/>
</dbReference>
<feature type="transmembrane region" description="Helical" evidence="15">
    <location>
        <begin position="146"/>
        <end position="163"/>
    </location>
</feature>
<feature type="binding site" evidence="13">
    <location>
        <position position="807"/>
    </location>
    <ligand>
        <name>ATP</name>
        <dbReference type="ChEBI" id="CHEBI:30616"/>
    </ligand>
</feature>
<evidence type="ECO:0000256" key="15">
    <source>
        <dbReference type="RuleBase" id="RU362033"/>
    </source>
</evidence>
<name>A0A7S1PJ75_9EUKA</name>
<dbReference type="Gene3D" id="3.40.1110.10">
    <property type="entry name" value="Calcium-transporting ATPase, cytoplasmic domain N"/>
    <property type="match status" value="1"/>
</dbReference>
<reference evidence="19" key="1">
    <citation type="submission" date="2021-01" db="EMBL/GenBank/DDBJ databases">
        <authorList>
            <person name="Corre E."/>
            <person name="Pelletier E."/>
            <person name="Niang G."/>
            <person name="Scheremetjew M."/>
            <person name="Finn R."/>
            <person name="Kale V."/>
            <person name="Holt S."/>
            <person name="Cochrane G."/>
            <person name="Meng A."/>
            <person name="Brown T."/>
            <person name="Cohen L."/>
        </authorList>
    </citation>
    <scope>NUCLEOTIDE SEQUENCE</scope>
    <source>
        <strain evidence="19">WS</strain>
    </source>
</reference>
<feature type="binding site" evidence="14">
    <location>
        <position position="926"/>
    </location>
    <ligand>
        <name>Mg(2+)</name>
        <dbReference type="ChEBI" id="CHEBI:18420"/>
    </ligand>
</feature>
<evidence type="ECO:0000256" key="1">
    <source>
        <dbReference type="ARBA" id="ARBA00004141"/>
    </source>
</evidence>
<dbReference type="InterPro" id="IPR008250">
    <property type="entry name" value="ATPase_P-typ_transduc_dom_A_sf"/>
</dbReference>
<dbReference type="InterPro" id="IPR032630">
    <property type="entry name" value="P_typ_ATPase_c"/>
</dbReference>
<organism evidence="19">
    <name type="scientific">Percolomonas cosmopolitus</name>
    <dbReference type="NCBI Taxonomy" id="63605"/>
    <lineage>
        <taxon>Eukaryota</taxon>
        <taxon>Discoba</taxon>
        <taxon>Heterolobosea</taxon>
        <taxon>Tetramitia</taxon>
        <taxon>Eutetramitia</taxon>
        <taxon>Percolomonadidae</taxon>
        <taxon>Percolomonas</taxon>
    </lineage>
</organism>
<dbReference type="GO" id="GO:0000287">
    <property type="term" value="F:magnesium ion binding"/>
    <property type="evidence" value="ECO:0007669"/>
    <property type="project" value="UniProtKB-UniRule"/>
</dbReference>
<dbReference type="InterPro" id="IPR018303">
    <property type="entry name" value="ATPase_P-typ_P_site"/>
</dbReference>
<dbReference type="PANTHER" id="PTHR24092:SF150">
    <property type="entry name" value="PHOSPHOLIPID-TRANSPORTING ATPASE"/>
    <property type="match status" value="1"/>
</dbReference>
<evidence type="ECO:0000256" key="11">
    <source>
        <dbReference type="ARBA" id="ARBA00034036"/>
    </source>
</evidence>
<evidence type="ECO:0000256" key="6">
    <source>
        <dbReference type="ARBA" id="ARBA00022840"/>
    </source>
</evidence>
<feature type="transmembrane region" description="Helical" evidence="15">
    <location>
        <begin position="399"/>
        <end position="420"/>
    </location>
</feature>
<feature type="binding site" evidence="13">
    <location>
        <position position="627"/>
    </location>
    <ligand>
        <name>ATP</name>
        <dbReference type="ChEBI" id="CHEBI:30616"/>
    </ligand>
</feature>
<protein>
    <recommendedName>
        <fullName evidence="15">Phospholipid-transporting ATPase</fullName>
        <ecNumber evidence="15">7.6.2.1</ecNumber>
    </recommendedName>
</protein>
<evidence type="ECO:0000256" key="4">
    <source>
        <dbReference type="ARBA" id="ARBA00022723"/>
    </source>
</evidence>
<dbReference type="SFLD" id="SFLDG00002">
    <property type="entry name" value="C1.7:_P-type_atpase_like"/>
    <property type="match status" value="1"/>
</dbReference>
<feature type="transmembrane region" description="Helical" evidence="15">
    <location>
        <begin position="169"/>
        <end position="188"/>
    </location>
</feature>
<feature type="transmembrane region" description="Helical" evidence="15">
    <location>
        <begin position="1015"/>
        <end position="1034"/>
    </location>
</feature>
<feature type="domain" description="P-type ATPase N-terminal" evidence="17">
    <location>
        <begin position="116"/>
        <end position="172"/>
    </location>
</feature>
<keyword evidence="5 13" id="KW-0547">Nucleotide-binding</keyword>
<dbReference type="Pfam" id="PF13246">
    <property type="entry name" value="Cation_ATPase"/>
    <property type="match status" value="1"/>
</dbReference>
<dbReference type="GO" id="GO:0140326">
    <property type="term" value="F:ATPase-coupled intramembrane lipid transporter activity"/>
    <property type="evidence" value="ECO:0007669"/>
    <property type="project" value="UniProtKB-EC"/>
</dbReference>
<dbReference type="PROSITE" id="PS00154">
    <property type="entry name" value="ATPASE_E1_E2"/>
    <property type="match status" value="1"/>
</dbReference>
<feature type="binding site" evidence="14">
    <location>
        <position position="520"/>
    </location>
    <ligand>
        <name>Mg(2+)</name>
        <dbReference type="ChEBI" id="CHEBI:18420"/>
    </ligand>
</feature>
<dbReference type="GO" id="GO:0005802">
    <property type="term" value="C:trans-Golgi network"/>
    <property type="evidence" value="ECO:0007669"/>
    <property type="project" value="TreeGrafter"/>
</dbReference>
<feature type="domain" description="P-type ATPase C-terminal" evidence="18">
    <location>
        <begin position="948"/>
        <end position="1207"/>
    </location>
</feature>
<feature type="binding site" evidence="13">
    <location>
        <position position="896"/>
    </location>
    <ligand>
        <name>ATP</name>
        <dbReference type="ChEBI" id="CHEBI:30616"/>
    </ligand>
</feature>
<dbReference type="InterPro" id="IPR032631">
    <property type="entry name" value="P-type_ATPase_N"/>
</dbReference>
<dbReference type="SUPFAM" id="SSF81653">
    <property type="entry name" value="Calcium ATPase, transduction domain A"/>
    <property type="match status" value="1"/>
</dbReference>
<evidence type="ECO:0000256" key="2">
    <source>
        <dbReference type="ARBA" id="ARBA00008109"/>
    </source>
</evidence>
<comment type="cofactor">
    <cofactor evidence="14">
        <name>Mg(2+)</name>
        <dbReference type="ChEBI" id="CHEBI:18420"/>
    </cofactor>
</comment>
<dbReference type="InterPro" id="IPR044492">
    <property type="entry name" value="P_typ_ATPase_HD_dom"/>
</dbReference>
<feature type="binding site" evidence="13">
    <location>
        <position position="902"/>
    </location>
    <ligand>
        <name>ATP</name>
        <dbReference type="ChEBI" id="CHEBI:30616"/>
    </ligand>
</feature>
<dbReference type="FunFam" id="3.40.50.1000:FF:000001">
    <property type="entry name" value="Phospholipid-transporting ATPase IC"/>
    <property type="match status" value="1"/>
</dbReference>
<evidence type="ECO:0000256" key="12">
    <source>
        <dbReference type="PIRSR" id="PIRSR606539-1"/>
    </source>
</evidence>
<feature type="transmembrane region" description="Helical" evidence="15">
    <location>
        <begin position="979"/>
        <end position="1003"/>
    </location>
</feature>
<dbReference type="SUPFAM" id="SSF81665">
    <property type="entry name" value="Calcium ATPase, transmembrane domain M"/>
    <property type="match status" value="1"/>
</dbReference>
<keyword evidence="6 13" id="KW-0067">ATP-binding</keyword>
<dbReference type="SFLD" id="SFLDF00027">
    <property type="entry name" value="p-type_atpase"/>
    <property type="match status" value="1"/>
</dbReference>
<comment type="catalytic activity">
    <reaction evidence="11 15">
        <text>ATP + H2O + phospholipidSide 1 = ADP + phosphate + phospholipidSide 2.</text>
        <dbReference type="EC" id="7.6.2.1"/>
    </reaction>
</comment>
<feature type="binding site" evidence="14">
    <location>
        <position position="922"/>
    </location>
    <ligand>
        <name>Mg(2+)</name>
        <dbReference type="ChEBI" id="CHEBI:18420"/>
    </ligand>
</feature>
<dbReference type="PRINTS" id="PR00119">
    <property type="entry name" value="CATATPASE"/>
</dbReference>
<dbReference type="InterPro" id="IPR023214">
    <property type="entry name" value="HAD_sf"/>
</dbReference>
<feature type="binding site" evidence="14">
    <location>
        <position position="518"/>
    </location>
    <ligand>
        <name>Mg(2+)</name>
        <dbReference type="ChEBI" id="CHEBI:18420"/>
    </ligand>
</feature>
<feature type="binding site" evidence="13">
    <location>
        <position position="925"/>
    </location>
    <ligand>
        <name>ATP</name>
        <dbReference type="ChEBI" id="CHEBI:30616"/>
    </ligand>
</feature>
<feature type="transmembrane region" description="Helical" evidence="15">
    <location>
        <begin position="1129"/>
        <end position="1153"/>
    </location>
</feature>